<dbReference type="KEGG" id="uli:ETAA1_61110"/>
<accession>A0A517Y309</accession>
<dbReference type="Proteomes" id="UP000319576">
    <property type="component" value="Chromosome"/>
</dbReference>
<gene>
    <name evidence="3" type="ORF">ETAA1_61110</name>
</gene>
<reference evidence="3 4" key="1">
    <citation type="submission" date="2019-02" db="EMBL/GenBank/DDBJ databases">
        <title>Deep-cultivation of Planctomycetes and their phenomic and genomic characterization uncovers novel biology.</title>
        <authorList>
            <person name="Wiegand S."/>
            <person name="Jogler M."/>
            <person name="Boedeker C."/>
            <person name="Pinto D."/>
            <person name="Vollmers J."/>
            <person name="Rivas-Marin E."/>
            <person name="Kohn T."/>
            <person name="Peeters S.H."/>
            <person name="Heuer A."/>
            <person name="Rast P."/>
            <person name="Oberbeckmann S."/>
            <person name="Bunk B."/>
            <person name="Jeske O."/>
            <person name="Meyerdierks A."/>
            <person name="Storesund J.E."/>
            <person name="Kallscheuer N."/>
            <person name="Luecker S."/>
            <person name="Lage O.M."/>
            <person name="Pohl T."/>
            <person name="Merkel B.J."/>
            <person name="Hornburger P."/>
            <person name="Mueller R.-W."/>
            <person name="Bruemmer F."/>
            <person name="Labrenz M."/>
            <person name="Spormann A.M."/>
            <person name="Op den Camp H."/>
            <person name="Overmann J."/>
            <person name="Amann R."/>
            <person name="Jetten M.S.M."/>
            <person name="Mascher T."/>
            <person name="Medema M.H."/>
            <person name="Devos D.P."/>
            <person name="Kaster A.-K."/>
            <person name="Ovreas L."/>
            <person name="Rohde M."/>
            <person name="Galperin M.Y."/>
            <person name="Jogler C."/>
        </authorList>
    </citation>
    <scope>NUCLEOTIDE SEQUENCE [LARGE SCALE GENOMIC DNA]</scope>
    <source>
        <strain evidence="3 4">ETA_A1</strain>
    </source>
</reference>
<keyword evidence="4" id="KW-1185">Reference proteome</keyword>
<dbReference type="OrthoDB" id="274498at2"/>
<evidence type="ECO:0000256" key="1">
    <source>
        <dbReference type="SAM" id="Phobius"/>
    </source>
</evidence>
<evidence type="ECO:0000256" key="2">
    <source>
        <dbReference type="SAM" id="SignalP"/>
    </source>
</evidence>
<keyword evidence="1" id="KW-0472">Membrane</keyword>
<evidence type="ECO:0008006" key="5">
    <source>
        <dbReference type="Google" id="ProtNLM"/>
    </source>
</evidence>
<name>A0A517Y309_9BACT</name>
<keyword evidence="1" id="KW-1133">Transmembrane helix</keyword>
<keyword evidence="2" id="KW-0732">Signal</keyword>
<dbReference type="AlphaFoldDB" id="A0A517Y309"/>
<evidence type="ECO:0000313" key="4">
    <source>
        <dbReference type="Proteomes" id="UP000319576"/>
    </source>
</evidence>
<feature type="chain" id="PRO_5022066958" description="Thioester domain-containing protein" evidence="2">
    <location>
        <begin position="28"/>
        <end position="263"/>
    </location>
</feature>
<dbReference type="RefSeq" id="WP_145244292.1">
    <property type="nucleotide sequence ID" value="NZ_CP036273.1"/>
</dbReference>
<protein>
    <recommendedName>
        <fullName evidence="5">Thioester domain-containing protein</fullName>
    </recommendedName>
</protein>
<keyword evidence="1" id="KW-0812">Transmembrane</keyword>
<feature type="transmembrane region" description="Helical" evidence="1">
    <location>
        <begin position="232"/>
        <end position="251"/>
    </location>
</feature>
<organism evidence="3 4">
    <name type="scientific">Urbifossiella limnaea</name>
    <dbReference type="NCBI Taxonomy" id="2528023"/>
    <lineage>
        <taxon>Bacteria</taxon>
        <taxon>Pseudomonadati</taxon>
        <taxon>Planctomycetota</taxon>
        <taxon>Planctomycetia</taxon>
        <taxon>Gemmatales</taxon>
        <taxon>Gemmataceae</taxon>
        <taxon>Urbifossiella</taxon>
    </lineage>
</organism>
<proteinExistence type="predicted"/>
<feature type="signal peptide" evidence="2">
    <location>
        <begin position="1"/>
        <end position="27"/>
    </location>
</feature>
<dbReference type="EMBL" id="CP036273">
    <property type="protein sequence ID" value="QDU24098.1"/>
    <property type="molecule type" value="Genomic_DNA"/>
</dbReference>
<sequence length="263" mass="27460" precursor="true">MSARLTRPFAAALVLAAFAAGAPRASAEFVFLTYNGTSGNPGISNNRLDAEAGPFYWTQNQLPPNSSFPPPTATFCLELNAGPPVQTLPAPGTTVEFGVFSLSKAPSPAAANANLIAELYGKYYDTAWNSSSFKSSGVTDASISFQIALWELIYDGKSNNLTTGNFFLPDATYTAATNAQKMLNSLTATGDASYFSKKYAGYELVALVAPASSVGGKQTMEVQDQITMRSVGAVPAPAGALLGGIGVVALIGRSRLRRKPVPA</sequence>
<evidence type="ECO:0000313" key="3">
    <source>
        <dbReference type="EMBL" id="QDU24098.1"/>
    </source>
</evidence>